<dbReference type="InterPro" id="IPR016163">
    <property type="entry name" value="Ald_DH_C"/>
</dbReference>
<dbReference type="Gene3D" id="3.40.605.10">
    <property type="entry name" value="Aldehyde Dehydrogenase, Chain A, domain 1"/>
    <property type="match status" value="1"/>
</dbReference>
<keyword evidence="1 3" id="KW-0560">Oxidoreductase</keyword>
<dbReference type="SUPFAM" id="SSF53720">
    <property type="entry name" value="ALDH-like"/>
    <property type="match status" value="1"/>
</dbReference>
<comment type="caution">
    <text evidence="5">The sequence shown here is derived from an EMBL/GenBank/DDBJ whole genome shotgun (WGS) entry which is preliminary data.</text>
</comment>
<feature type="active site" evidence="2">
    <location>
        <position position="260"/>
    </location>
</feature>
<dbReference type="InterPro" id="IPR029510">
    <property type="entry name" value="Ald_DH_CS_GLU"/>
</dbReference>
<dbReference type="InterPro" id="IPR050740">
    <property type="entry name" value="Aldehyde_DH_Superfamily"/>
</dbReference>
<dbReference type="EMBL" id="JBBXMP010000247">
    <property type="protein sequence ID" value="KAL0059134.1"/>
    <property type="molecule type" value="Genomic_DNA"/>
</dbReference>
<dbReference type="Proteomes" id="UP001437256">
    <property type="component" value="Unassembled WGS sequence"/>
</dbReference>
<dbReference type="PROSITE" id="PS00687">
    <property type="entry name" value="ALDEHYDE_DEHYDR_GLU"/>
    <property type="match status" value="1"/>
</dbReference>
<feature type="domain" description="Aldehyde dehydrogenase" evidence="4">
    <location>
        <begin position="20"/>
        <end position="472"/>
    </location>
</feature>
<evidence type="ECO:0000259" key="4">
    <source>
        <dbReference type="Pfam" id="PF00171"/>
    </source>
</evidence>
<dbReference type="PANTHER" id="PTHR43353">
    <property type="entry name" value="SUCCINATE-SEMIALDEHYDE DEHYDROGENASE, MITOCHONDRIAL"/>
    <property type="match status" value="1"/>
</dbReference>
<proteinExistence type="inferred from homology"/>
<protein>
    <recommendedName>
        <fullName evidence="4">Aldehyde dehydrogenase domain-containing protein</fullName>
    </recommendedName>
</protein>
<dbReference type="Gene3D" id="3.40.309.10">
    <property type="entry name" value="Aldehyde Dehydrogenase, Chain A, domain 2"/>
    <property type="match status" value="1"/>
</dbReference>
<accession>A0ABR2ZD40</accession>
<gene>
    <name evidence="5" type="ORF">AAF712_014156</name>
</gene>
<evidence type="ECO:0000256" key="3">
    <source>
        <dbReference type="RuleBase" id="RU003345"/>
    </source>
</evidence>
<name>A0ABR2ZD40_9AGAR</name>
<dbReference type="InterPro" id="IPR016161">
    <property type="entry name" value="Ald_DH/histidinol_DH"/>
</dbReference>
<evidence type="ECO:0000313" key="5">
    <source>
        <dbReference type="EMBL" id="KAL0059134.1"/>
    </source>
</evidence>
<dbReference type="Pfam" id="PF00171">
    <property type="entry name" value="Aldedh"/>
    <property type="match status" value="1"/>
</dbReference>
<evidence type="ECO:0000313" key="6">
    <source>
        <dbReference type="Proteomes" id="UP001437256"/>
    </source>
</evidence>
<keyword evidence="6" id="KW-1185">Reference proteome</keyword>
<evidence type="ECO:0000256" key="2">
    <source>
        <dbReference type="PROSITE-ProRule" id="PRU10007"/>
    </source>
</evidence>
<evidence type="ECO:0000256" key="1">
    <source>
        <dbReference type="ARBA" id="ARBA00023002"/>
    </source>
</evidence>
<sequence length="489" mass="52753">MSTSLPYTPLYINGQPVKTTQTFDILTPGSLKSVGTCASASSQNCQDAISAAHDAFKGWSQTNISTRIRIFTRAAELLEEGEGGDWKNRIMTSITEETGASLEMAMFNYATAAGFLRSSASTITTQLNGRTFPSSRSPSIDVYTEKHPLGVIFTQSPWNAPIALTLRAITIPILCGNTVVFRPSELSPRSCSIVYEVLKEAGLPDGVFNFLSIRKEDTPALTAEIIADPRVRKVTFTGSDRVGKIIAIECAKHLKPCVLELGGKAPAIVLDDAPVGMAARQILAGATMHSGQICMSTERVIVQRGVVEEFTEELLKVARELRDKGALGTLFAEGHAENVVEMIREAQLRGGAQVLLGDVKREGSVVGPHVVLMDEDKSRKKGLGIWERESFGPVLTLTTVDTVQEAIDAANDSDYSLTSSVWTRDLYLARKIAKAVRAGYTNINGSTIHSEPVLGLIGLGGSSGYGRFGVDDFTYEKCIVIHPDPEPEA</sequence>
<organism evidence="5 6">
    <name type="scientific">Marasmius tenuissimus</name>
    <dbReference type="NCBI Taxonomy" id="585030"/>
    <lineage>
        <taxon>Eukaryota</taxon>
        <taxon>Fungi</taxon>
        <taxon>Dikarya</taxon>
        <taxon>Basidiomycota</taxon>
        <taxon>Agaricomycotina</taxon>
        <taxon>Agaricomycetes</taxon>
        <taxon>Agaricomycetidae</taxon>
        <taxon>Agaricales</taxon>
        <taxon>Marasmiineae</taxon>
        <taxon>Marasmiaceae</taxon>
        <taxon>Marasmius</taxon>
    </lineage>
</organism>
<dbReference type="InterPro" id="IPR015590">
    <property type="entry name" value="Aldehyde_DH_dom"/>
</dbReference>
<comment type="similarity">
    <text evidence="3">Belongs to the aldehyde dehydrogenase family.</text>
</comment>
<dbReference type="InterPro" id="IPR016162">
    <property type="entry name" value="Ald_DH_N"/>
</dbReference>
<reference evidence="5 6" key="1">
    <citation type="submission" date="2024-05" db="EMBL/GenBank/DDBJ databases">
        <title>A draft genome resource for the thread blight pathogen Marasmius tenuissimus strain MS-2.</title>
        <authorList>
            <person name="Yulfo-Soto G.E."/>
            <person name="Baruah I.K."/>
            <person name="Amoako-Attah I."/>
            <person name="Bukari Y."/>
            <person name="Meinhardt L.W."/>
            <person name="Bailey B.A."/>
            <person name="Cohen S.P."/>
        </authorList>
    </citation>
    <scope>NUCLEOTIDE SEQUENCE [LARGE SCALE GENOMIC DNA]</scope>
    <source>
        <strain evidence="5 6">MS-2</strain>
    </source>
</reference>
<dbReference type="PANTHER" id="PTHR43353:SF6">
    <property type="entry name" value="CYTOPLASMIC ALDEHYDE DEHYDROGENASE (EUROFUNG)"/>
    <property type="match status" value="1"/>
</dbReference>